<dbReference type="InterPro" id="IPR054252">
    <property type="entry name" value="Pam3_gp18"/>
</dbReference>
<accession>E6LJD5</accession>
<reference evidence="2 3" key="1">
    <citation type="submission" date="2010-12" db="EMBL/GenBank/DDBJ databases">
        <authorList>
            <person name="Muzny D."/>
            <person name="Qin X."/>
            <person name="Deng J."/>
            <person name="Jiang H."/>
            <person name="Liu Y."/>
            <person name="Qu J."/>
            <person name="Song X.-Z."/>
            <person name="Zhang L."/>
            <person name="Thornton R."/>
            <person name="Coyle M."/>
            <person name="Francisco L."/>
            <person name="Jackson L."/>
            <person name="Javaid M."/>
            <person name="Korchina V."/>
            <person name="Kovar C."/>
            <person name="Mata R."/>
            <person name="Mathew T."/>
            <person name="Ngo R."/>
            <person name="Nguyen L."/>
            <person name="Nguyen N."/>
            <person name="Okwuonu G."/>
            <person name="Ongeri F."/>
            <person name="Pham C."/>
            <person name="Simmons D."/>
            <person name="Wilczek-Boney K."/>
            <person name="Hale W."/>
            <person name="Jakkamsetti A."/>
            <person name="Pham P."/>
            <person name="Ruth R."/>
            <person name="San Lucas F."/>
            <person name="Warren J."/>
            <person name="Zhang J."/>
            <person name="Zhao Z."/>
            <person name="Zhou C."/>
            <person name="Zhu D."/>
            <person name="Lee S."/>
            <person name="Bess C."/>
            <person name="Blankenburg K."/>
            <person name="Forbes L."/>
            <person name="Fu Q."/>
            <person name="Gubbala S."/>
            <person name="Hirani K."/>
            <person name="Jayaseelan J.C."/>
            <person name="Lara F."/>
            <person name="Munidasa M."/>
            <person name="Palculict T."/>
            <person name="Patil S."/>
            <person name="Pu L.-L."/>
            <person name="Saada N."/>
            <person name="Tang L."/>
            <person name="Weissenberger G."/>
            <person name="Zhu Y."/>
            <person name="Hemphill L."/>
            <person name="Shang Y."/>
            <person name="Youmans B."/>
            <person name="Ayvaz T."/>
            <person name="Ross M."/>
            <person name="Santibanez J."/>
            <person name="Aqrawi P."/>
            <person name="Gross S."/>
            <person name="Joshi V."/>
            <person name="Fowler G."/>
            <person name="Nazareth L."/>
            <person name="Reid J."/>
            <person name="Worley K."/>
            <person name="Petrosino J."/>
            <person name="Highlander S."/>
            <person name="Gibbs R."/>
        </authorList>
    </citation>
    <scope>NUCLEOTIDE SEQUENCE [LARGE SCALE GENOMIC DNA]</scope>
    <source>
        <strain evidence="2 3">DSM 3986</strain>
    </source>
</reference>
<dbReference type="EMBL" id="AEPW01000001">
    <property type="protein sequence ID" value="EFU78069.1"/>
    <property type="molecule type" value="Genomic_DNA"/>
</dbReference>
<gene>
    <name evidence="2" type="ORF">HMPREF0381_0070</name>
</gene>
<dbReference type="RefSeq" id="WP_008749843.1">
    <property type="nucleotide sequence ID" value="NZ_GL622296.1"/>
</dbReference>
<proteinExistence type="predicted"/>
<sequence>MRDRIPIKKDLIPYGFDIILGSDKFNLRFAYNKAADLFTCRLKRGNEILGIDALIYGVELFGDIYRAGSFPMMRIEPIDESDEAKEITWDNFTSTVFLTIDNGKD</sequence>
<evidence type="ECO:0000313" key="2">
    <source>
        <dbReference type="EMBL" id="EFU78069.1"/>
    </source>
</evidence>
<feature type="domain" description="Cyanophage baseplate Pam3 plug gp18" evidence="1">
    <location>
        <begin position="3"/>
        <end position="102"/>
    </location>
</feature>
<dbReference type="AlphaFoldDB" id="E6LJD5"/>
<evidence type="ECO:0000259" key="1">
    <source>
        <dbReference type="Pfam" id="PF22479"/>
    </source>
</evidence>
<protein>
    <recommendedName>
        <fullName evidence="1">Cyanophage baseplate Pam3 plug gp18 domain-containing protein</fullName>
    </recommendedName>
</protein>
<dbReference type="Pfam" id="PF22479">
    <property type="entry name" value="Pam3_gp18"/>
    <property type="match status" value="1"/>
</dbReference>
<comment type="caution">
    <text evidence="2">The sequence shown here is derived from an EMBL/GenBank/DDBJ whole genome shotgun (WGS) entry which is preliminary data.</text>
</comment>
<name>E6LJD5_9FIRM</name>
<dbReference type="Proteomes" id="UP000003434">
    <property type="component" value="Unassembled WGS sequence"/>
</dbReference>
<organism evidence="2 3">
    <name type="scientific">Lachnoanaerobaculum saburreum DSM 3986</name>
    <dbReference type="NCBI Taxonomy" id="887325"/>
    <lineage>
        <taxon>Bacteria</taxon>
        <taxon>Bacillati</taxon>
        <taxon>Bacillota</taxon>
        <taxon>Clostridia</taxon>
        <taxon>Lachnospirales</taxon>
        <taxon>Lachnospiraceae</taxon>
        <taxon>Lachnoanaerobaculum</taxon>
    </lineage>
</organism>
<evidence type="ECO:0000313" key="3">
    <source>
        <dbReference type="Proteomes" id="UP000003434"/>
    </source>
</evidence>
<dbReference type="HOGENOM" id="CLU_140959_0_0_9"/>